<dbReference type="SUPFAM" id="SSF53448">
    <property type="entry name" value="Nucleotide-diphospho-sugar transferases"/>
    <property type="match status" value="1"/>
</dbReference>
<dbReference type="GO" id="GO:0000139">
    <property type="term" value="C:Golgi membrane"/>
    <property type="evidence" value="ECO:0007669"/>
    <property type="project" value="UniProtKB-SubCell"/>
</dbReference>
<evidence type="ECO:0000256" key="7">
    <source>
        <dbReference type="ARBA" id="ARBA00022723"/>
    </source>
</evidence>
<evidence type="ECO:0000256" key="3">
    <source>
        <dbReference type="ARBA" id="ARBA00006492"/>
    </source>
</evidence>
<dbReference type="Gene3D" id="3.10.180.20">
    <property type="entry name" value="N-Acetylglucosaminyltransferase I, Domain 2"/>
    <property type="match status" value="1"/>
</dbReference>
<keyword evidence="11 17" id="KW-0472">Membrane</keyword>
<evidence type="ECO:0000256" key="4">
    <source>
        <dbReference type="ARBA" id="ARBA00022676"/>
    </source>
</evidence>
<dbReference type="AlphaFoldDB" id="A0AAR5PTY7"/>
<reference evidence="19" key="1">
    <citation type="journal article" date="2013" name="Genome Biol.">
        <title>Draft genome of the mountain pine beetle, Dendroctonus ponderosae Hopkins, a major forest pest.</title>
        <authorList>
            <person name="Keeling C.I."/>
            <person name="Yuen M.M."/>
            <person name="Liao N.Y."/>
            <person name="Docking T.R."/>
            <person name="Chan S.K."/>
            <person name="Taylor G.A."/>
            <person name="Palmquist D.L."/>
            <person name="Jackman S.D."/>
            <person name="Nguyen A."/>
            <person name="Li M."/>
            <person name="Henderson H."/>
            <person name="Janes J.K."/>
            <person name="Zhao Y."/>
            <person name="Pandoh P."/>
            <person name="Moore R."/>
            <person name="Sperling F.A."/>
            <person name="Huber D.P."/>
            <person name="Birol I."/>
            <person name="Jones S.J."/>
            <person name="Bohlmann J."/>
        </authorList>
    </citation>
    <scope>NUCLEOTIDE SEQUENCE</scope>
</reference>
<dbReference type="Gene3D" id="3.90.550.10">
    <property type="entry name" value="Spore Coat Polysaccharide Biosynthesis Protein SpsA, Chain A"/>
    <property type="match status" value="1"/>
</dbReference>
<keyword evidence="4 17" id="KW-0328">Glycosyltransferase</keyword>
<evidence type="ECO:0000256" key="10">
    <source>
        <dbReference type="ARBA" id="ARBA00023034"/>
    </source>
</evidence>
<evidence type="ECO:0000256" key="8">
    <source>
        <dbReference type="ARBA" id="ARBA00022968"/>
    </source>
</evidence>
<dbReference type="EC" id="2.4.1.101" evidence="14 17"/>
<evidence type="ECO:0000256" key="2">
    <source>
        <dbReference type="ARBA" id="ARBA00004922"/>
    </source>
</evidence>
<accession>A0AAR5PTY7</accession>
<evidence type="ECO:0000256" key="6">
    <source>
        <dbReference type="ARBA" id="ARBA00022692"/>
    </source>
</evidence>
<dbReference type="KEGG" id="dpa:109540499"/>
<dbReference type="InterPro" id="IPR052261">
    <property type="entry name" value="Glycosyltransferase_13"/>
</dbReference>
<dbReference type="GO" id="GO:0006487">
    <property type="term" value="P:protein N-linked glycosylation"/>
    <property type="evidence" value="ECO:0007669"/>
    <property type="project" value="TreeGrafter"/>
</dbReference>
<comment type="similarity">
    <text evidence="3 17">Belongs to the glycosyltransferase 13 family.</text>
</comment>
<dbReference type="InterPro" id="IPR004139">
    <property type="entry name" value="Glyco_trans_13"/>
</dbReference>
<evidence type="ECO:0000256" key="9">
    <source>
        <dbReference type="ARBA" id="ARBA00022989"/>
    </source>
</evidence>
<evidence type="ECO:0000256" key="5">
    <source>
        <dbReference type="ARBA" id="ARBA00022679"/>
    </source>
</evidence>
<keyword evidence="7 17" id="KW-0479">Metal-binding</keyword>
<evidence type="ECO:0000313" key="19">
    <source>
        <dbReference type="Proteomes" id="UP000019118"/>
    </source>
</evidence>
<dbReference type="PANTHER" id="PTHR10468:SF0">
    <property type="entry name" value="ALPHA-1,3-MANNOSYL-GLYCOPROTEIN 2-BETA-N-ACETYLGLUCOSAMINYLTRANSFERASE"/>
    <property type="match status" value="1"/>
</dbReference>
<dbReference type="PANTHER" id="PTHR10468">
    <property type="entry name" value="PROTEIN O-LINKED-MANNOSE BETA-1,2-N-ACETYLGLUCOSAMINYLTRANSFERASE 1/ALPHA-1,3-MANNOSYL-GLYCOPROTEIN 2-BETA-N-ACETYLGLUCOSAMINYLTRANSFERASE"/>
    <property type="match status" value="1"/>
</dbReference>
<keyword evidence="6 17" id="KW-0812">Transmembrane</keyword>
<evidence type="ECO:0000256" key="17">
    <source>
        <dbReference type="RuleBase" id="RU368119"/>
    </source>
</evidence>
<keyword evidence="19" id="KW-1185">Reference proteome</keyword>
<proteinExistence type="inferred from homology"/>
<dbReference type="Proteomes" id="UP000019118">
    <property type="component" value="Unassembled WGS sequence"/>
</dbReference>
<organism evidence="18 19">
    <name type="scientific">Dendroctonus ponderosae</name>
    <name type="common">Mountain pine beetle</name>
    <dbReference type="NCBI Taxonomy" id="77166"/>
    <lineage>
        <taxon>Eukaryota</taxon>
        <taxon>Metazoa</taxon>
        <taxon>Ecdysozoa</taxon>
        <taxon>Arthropoda</taxon>
        <taxon>Hexapoda</taxon>
        <taxon>Insecta</taxon>
        <taxon>Pterygota</taxon>
        <taxon>Neoptera</taxon>
        <taxon>Endopterygota</taxon>
        <taxon>Coleoptera</taxon>
        <taxon>Polyphaga</taxon>
        <taxon>Cucujiformia</taxon>
        <taxon>Curculionidae</taxon>
        <taxon>Scolytinae</taxon>
        <taxon>Dendroctonus</taxon>
    </lineage>
</organism>
<dbReference type="InterPro" id="IPR029044">
    <property type="entry name" value="Nucleotide-diphossugar_trans"/>
</dbReference>
<evidence type="ECO:0000256" key="1">
    <source>
        <dbReference type="ARBA" id="ARBA00004323"/>
    </source>
</evidence>
<comment type="cofactor">
    <cofactor evidence="17">
        <name>Mn(2+)</name>
        <dbReference type="ChEBI" id="CHEBI:29035"/>
    </cofactor>
    <text evidence="17">The cofactor is mostly bound to the substrate.</text>
</comment>
<evidence type="ECO:0000256" key="16">
    <source>
        <dbReference type="ARBA" id="ARBA00049421"/>
    </source>
</evidence>
<evidence type="ECO:0000256" key="14">
    <source>
        <dbReference type="ARBA" id="ARBA00038949"/>
    </source>
</evidence>
<keyword evidence="9 17" id="KW-1133">Transmembrane helix</keyword>
<sequence>MAPIVRQTSEMLRKLTEIRRYSIFSDSFTFACCCGLVNTTCQCLGEAYECKVCVGLFGAQKTELCKGVLRSLTWSRQAFTHLFAIPANMRLKQVALVFIFIILVWTTAVYLFFSDGFGESKKRLYNQLSKLEDGIQEQFRLNNEMIQDTKQFLQKKQKSSTPVLEATVQKQNHLQVDKETQGSQEGKLPVLVFACNRVSVTRCLDRLLQYRPDADKFPIIVSQDCDHDETAEIIRSYGPQVTLMQQPDQSDIQVPPKEKKFKGYFKIARHYGWALNQMFFNFNFSTVIIVEDDLEIAPDFFEYFLGTHPLLQKDPTLWCVSAWNDNGKEGLVDTERPELLYRTDFFPGLGWMLTRNLWLELYTKWPRSYWDDWIREPAQRRGRSCIRPEISRTKTFGKIGVSNGMYFEKHLKFIKLNDKFVPFSKMNLSYLLKENYDKDFVGSVYKCPTVKYDDLRDNHISFDGPVRITYRKLNEYKLISKKLGLMDDFRGGVPRMAYKGIVTFYYQARTVHLAPSANWEGYQLSWS</sequence>
<comment type="function">
    <text evidence="13 17">Initiates complex N-linked carbohydrate formation. Essential for the conversion of high-mannose to hybrid and complex N-glycans.</text>
</comment>
<comment type="pathway">
    <text evidence="2 17">Protein modification; protein glycosylation.</text>
</comment>
<dbReference type="GeneID" id="109540499"/>
<comment type="catalytic activity">
    <reaction evidence="16 17">
        <text>N(4)-(alpha-D-Man-(1-&gt;3)-[alpha-D-Man-(1-&gt;3)-[alpha-D-Man-(1-&gt;6)]-alpha-D-Man-(1-&gt;6)]-beta-D-Man-(1-&gt;4)-beta-D-GlcNAc-(1-&gt;4)-beta-D-GlcNAc)-L-asparaginyl-[protein] (N-glucan mannose isomer 5A1,2) + UDP-N-acetyl-alpha-D-glucosamine = N(4)-{beta-D-GlcNAc-(1-&gt;2)-alpha-D-Man-(1-&gt;3)-[alpha-D-Man-(1-&gt;3)-[alpha-D-Man-(1-&gt;6)]-alpha-D-Man-(1-&gt;6)]-beta-D-Man-(1-&gt;4)-beta-D-GlcNAc-(1-&gt;4)-beta-D-GlcNAc}-L-asparaginyl-[protein] + UDP + H(+)</text>
        <dbReference type="Rhea" id="RHEA:11456"/>
        <dbReference type="Rhea" id="RHEA-COMP:14367"/>
        <dbReference type="Rhea" id="RHEA-COMP:14368"/>
        <dbReference type="ChEBI" id="CHEBI:15378"/>
        <dbReference type="ChEBI" id="CHEBI:57705"/>
        <dbReference type="ChEBI" id="CHEBI:58223"/>
        <dbReference type="ChEBI" id="CHEBI:59087"/>
        <dbReference type="ChEBI" id="CHEBI:60625"/>
        <dbReference type="EC" id="2.4.1.101"/>
    </reaction>
</comment>
<keyword evidence="12 17" id="KW-0464">Manganese</keyword>
<protein>
    <recommendedName>
        <fullName evidence="14 17">Alpha-1,3-mannosyl-glycoprotein 2-beta-N-acetylglucosaminyltransferase</fullName>
        <shortName evidence="17">GNT-I</shortName>
        <shortName evidence="17">GlcNAc-T I</shortName>
        <ecNumber evidence="14 17">2.4.1.101</ecNumber>
    </recommendedName>
    <alternativeName>
        <fullName evidence="15 17">N-glycosyl-oligosaccharide-glycoprotein N-acetylglucosaminyltransferase I</fullName>
    </alternativeName>
</protein>
<dbReference type="CDD" id="cd02514">
    <property type="entry name" value="GT13_GLCNAC-TI"/>
    <property type="match status" value="1"/>
</dbReference>
<evidence type="ECO:0000256" key="11">
    <source>
        <dbReference type="ARBA" id="ARBA00023136"/>
    </source>
</evidence>
<dbReference type="FunFam" id="3.90.550.10:FF:000055">
    <property type="entry name" value="Alpha-1,3-mannosyl-glycoprotein 2-beta-N-acetylglucosaminyltransferase"/>
    <property type="match status" value="1"/>
</dbReference>
<keyword evidence="8 17" id="KW-0735">Signal-anchor</keyword>
<reference evidence="18" key="2">
    <citation type="submission" date="2024-08" db="UniProtKB">
        <authorList>
            <consortium name="EnsemblMetazoa"/>
        </authorList>
    </citation>
    <scope>IDENTIFICATION</scope>
</reference>
<keyword evidence="10 17" id="KW-0333">Golgi apparatus</keyword>
<name>A0AAR5PTY7_DENPD</name>
<dbReference type="Pfam" id="PF03071">
    <property type="entry name" value="GNT-I"/>
    <property type="match status" value="1"/>
</dbReference>
<comment type="subcellular location">
    <subcellularLocation>
        <location evidence="1 17">Golgi apparatus membrane</location>
        <topology evidence="1 17">Single-pass type II membrane protein</topology>
    </subcellularLocation>
</comment>
<evidence type="ECO:0000256" key="13">
    <source>
        <dbReference type="ARBA" id="ARBA00037706"/>
    </source>
</evidence>
<feature type="transmembrane region" description="Helical" evidence="17">
    <location>
        <begin position="94"/>
        <end position="113"/>
    </location>
</feature>
<evidence type="ECO:0000313" key="18">
    <source>
        <dbReference type="EnsemblMetazoa" id="XP_019764469.1"/>
    </source>
</evidence>
<keyword evidence="5" id="KW-0808">Transferase</keyword>
<evidence type="ECO:0000256" key="15">
    <source>
        <dbReference type="ARBA" id="ARBA00041712"/>
    </source>
</evidence>
<evidence type="ECO:0000256" key="12">
    <source>
        <dbReference type="ARBA" id="ARBA00023211"/>
    </source>
</evidence>
<dbReference type="GO" id="GO:0003827">
    <property type="term" value="F:alpha-1,3-mannosylglycoprotein 2-beta-N-acetylglucosaminyltransferase activity"/>
    <property type="evidence" value="ECO:0007669"/>
    <property type="project" value="UniProtKB-UniRule"/>
</dbReference>
<dbReference type="EnsemblMetazoa" id="XM_019908910.1">
    <property type="protein sequence ID" value="XP_019764469.1"/>
    <property type="gene ID" value="LOC109540499"/>
</dbReference>
<dbReference type="GO" id="GO:0030145">
    <property type="term" value="F:manganese ion binding"/>
    <property type="evidence" value="ECO:0007669"/>
    <property type="project" value="UniProtKB-UniRule"/>
</dbReference>